<dbReference type="AlphaFoldDB" id="A4J9K4"/>
<reference evidence="1 2" key="1">
    <citation type="submission" date="2007-03" db="EMBL/GenBank/DDBJ databases">
        <title>Complete sequence of Desulfotomaculum reducens MI-1.</title>
        <authorList>
            <consortium name="US DOE Joint Genome Institute"/>
            <person name="Copeland A."/>
            <person name="Lucas S."/>
            <person name="Lapidus A."/>
            <person name="Barry K."/>
            <person name="Detter J.C."/>
            <person name="Glavina del Rio T."/>
            <person name="Hammon N."/>
            <person name="Israni S."/>
            <person name="Dalin E."/>
            <person name="Tice H."/>
            <person name="Pitluck S."/>
            <person name="Sims D."/>
            <person name="Brettin T."/>
            <person name="Bruce D."/>
            <person name="Han C."/>
            <person name="Tapia R."/>
            <person name="Schmutz J."/>
            <person name="Larimer F."/>
            <person name="Land M."/>
            <person name="Hauser L."/>
            <person name="Kyrpides N."/>
            <person name="Kim E."/>
            <person name="Tebo B.M."/>
            <person name="Richardson P."/>
        </authorList>
    </citation>
    <scope>NUCLEOTIDE SEQUENCE [LARGE SCALE GENOMIC DNA]</scope>
    <source>
        <strain evidence="1 2">MI-1</strain>
    </source>
</reference>
<evidence type="ECO:0000313" key="1">
    <source>
        <dbReference type="EMBL" id="ABO51757.1"/>
    </source>
</evidence>
<dbReference type="EMBL" id="CP000612">
    <property type="protein sequence ID" value="ABO51757.1"/>
    <property type="molecule type" value="Genomic_DNA"/>
</dbReference>
<protein>
    <submittedName>
        <fullName evidence="1">Uncharacterized protein</fullName>
    </submittedName>
</protein>
<dbReference type="HOGENOM" id="CLU_2584067_0_0_9"/>
<dbReference type="KEGG" id="drm:Dred_3257"/>
<organism evidence="1 2">
    <name type="scientific">Desulforamulus reducens (strain ATCC BAA-1160 / DSM 100696 / MI-1)</name>
    <name type="common">Desulfotomaculum reducens</name>
    <dbReference type="NCBI Taxonomy" id="349161"/>
    <lineage>
        <taxon>Bacteria</taxon>
        <taxon>Bacillati</taxon>
        <taxon>Bacillota</taxon>
        <taxon>Clostridia</taxon>
        <taxon>Eubacteriales</taxon>
        <taxon>Peptococcaceae</taxon>
        <taxon>Desulforamulus</taxon>
    </lineage>
</organism>
<accession>A4J9K4</accession>
<sequence length="80" mass="8758">MLNATMTVLVLAESGCKNIKKPVTSVGQKHLDESGSAPIDYVVARNTGVMKALTHLVNTVTEQLNKDSNDIEYIMSFGRY</sequence>
<proteinExistence type="predicted"/>
<name>A4J9K4_DESRM</name>
<evidence type="ECO:0000313" key="2">
    <source>
        <dbReference type="Proteomes" id="UP000001556"/>
    </source>
</evidence>
<dbReference type="Proteomes" id="UP000001556">
    <property type="component" value="Chromosome"/>
</dbReference>
<gene>
    <name evidence="1" type="ordered locus">Dred_3257</name>
</gene>
<keyword evidence="2" id="KW-1185">Reference proteome</keyword>
<dbReference type="STRING" id="349161.Dred_3257"/>